<protein>
    <submittedName>
        <fullName evidence="2">Uncharacterized protein</fullName>
    </submittedName>
</protein>
<feature type="region of interest" description="Disordered" evidence="1">
    <location>
        <begin position="283"/>
        <end position="311"/>
    </location>
</feature>
<gene>
    <name evidence="2" type="ORF">GOBAR_AA13661</name>
</gene>
<dbReference type="GO" id="GO:0005776">
    <property type="term" value="C:autophagosome"/>
    <property type="evidence" value="ECO:0007669"/>
    <property type="project" value="TreeGrafter"/>
</dbReference>
<feature type="region of interest" description="Disordered" evidence="1">
    <location>
        <begin position="339"/>
        <end position="363"/>
    </location>
</feature>
<dbReference type="AlphaFoldDB" id="A0A2P5XUL8"/>
<evidence type="ECO:0000313" key="2">
    <source>
        <dbReference type="EMBL" id="PPS06986.1"/>
    </source>
</evidence>
<feature type="compositionally biased region" description="Low complexity" evidence="1">
    <location>
        <begin position="599"/>
        <end position="615"/>
    </location>
</feature>
<evidence type="ECO:0000256" key="1">
    <source>
        <dbReference type="SAM" id="MobiDB-lite"/>
    </source>
</evidence>
<dbReference type="PANTHER" id="PTHR34659">
    <property type="entry name" value="BNAA05G11610D PROTEIN"/>
    <property type="match status" value="1"/>
</dbReference>
<reference evidence="2 3" key="1">
    <citation type="submission" date="2015-01" db="EMBL/GenBank/DDBJ databases">
        <title>Genome of allotetraploid Gossypium barbadense reveals genomic plasticity and fiber elongation in cotton evolution.</title>
        <authorList>
            <person name="Chen X."/>
            <person name="Liu X."/>
            <person name="Zhao B."/>
            <person name="Zheng H."/>
            <person name="Hu Y."/>
            <person name="Lu G."/>
            <person name="Yang C."/>
            <person name="Chen J."/>
            <person name="Shan C."/>
            <person name="Zhang L."/>
            <person name="Zhou Y."/>
            <person name="Wang L."/>
            <person name="Guo W."/>
            <person name="Bai Y."/>
            <person name="Ruan J."/>
            <person name="Shangguan X."/>
            <person name="Mao Y."/>
            <person name="Jiang J."/>
            <person name="Zhu Y."/>
            <person name="Lei J."/>
            <person name="Kang H."/>
            <person name="Chen S."/>
            <person name="He X."/>
            <person name="Wang R."/>
            <person name="Wang Y."/>
            <person name="Chen J."/>
            <person name="Wang L."/>
            <person name="Yu S."/>
            <person name="Wang B."/>
            <person name="Wei J."/>
            <person name="Song S."/>
            <person name="Lu X."/>
            <person name="Gao Z."/>
            <person name="Gu W."/>
            <person name="Deng X."/>
            <person name="Ma D."/>
            <person name="Wang S."/>
            <person name="Liang W."/>
            <person name="Fang L."/>
            <person name="Cai C."/>
            <person name="Zhu X."/>
            <person name="Zhou B."/>
            <person name="Zhang Y."/>
            <person name="Chen Z."/>
            <person name="Xu S."/>
            <person name="Zhu R."/>
            <person name="Wang S."/>
            <person name="Zhang T."/>
            <person name="Zhao G."/>
        </authorList>
    </citation>
    <scope>NUCLEOTIDE SEQUENCE [LARGE SCALE GENOMIC DNA]</scope>
    <source>
        <strain evidence="3">cv. Xinhai21</strain>
        <tissue evidence="2">Leaf</tissue>
    </source>
</reference>
<dbReference type="InterPro" id="IPR053273">
    <property type="entry name" value="CST_Regulator"/>
</dbReference>
<evidence type="ECO:0000313" key="3">
    <source>
        <dbReference type="Proteomes" id="UP000239757"/>
    </source>
</evidence>
<accession>A0A2P5XUL8</accession>
<organism evidence="2 3">
    <name type="scientific">Gossypium barbadense</name>
    <name type="common">Sea Island cotton</name>
    <name type="synonym">Hibiscus barbadensis</name>
    <dbReference type="NCBI Taxonomy" id="3634"/>
    <lineage>
        <taxon>Eukaryota</taxon>
        <taxon>Viridiplantae</taxon>
        <taxon>Streptophyta</taxon>
        <taxon>Embryophyta</taxon>
        <taxon>Tracheophyta</taxon>
        <taxon>Spermatophyta</taxon>
        <taxon>Magnoliopsida</taxon>
        <taxon>eudicotyledons</taxon>
        <taxon>Gunneridae</taxon>
        <taxon>Pentapetalae</taxon>
        <taxon>rosids</taxon>
        <taxon>malvids</taxon>
        <taxon>Malvales</taxon>
        <taxon>Malvaceae</taxon>
        <taxon>Malvoideae</taxon>
        <taxon>Gossypium</taxon>
    </lineage>
</organism>
<dbReference type="Proteomes" id="UP000239757">
    <property type="component" value="Unassembled WGS sequence"/>
</dbReference>
<dbReference type="GO" id="GO:0061908">
    <property type="term" value="C:phagophore"/>
    <property type="evidence" value="ECO:0007669"/>
    <property type="project" value="TreeGrafter"/>
</dbReference>
<dbReference type="EMBL" id="KZ664206">
    <property type="protein sequence ID" value="PPS06986.1"/>
    <property type="molecule type" value="Genomic_DNA"/>
</dbReference>
<sequence length="628" mass="69072">MDSRFKGIDWVGGIYQKFETLCHEMDNIVNQDTVKYVENQAQSVGKSMKRFYSDVMLPLKHDAKGVALKRSTTIGTSFESKVAEVDPIEKRPDHASNELFHSVQLSIPASVDAFDGAESDKMSPLVSDVMKITSSDVSREENGIRKMASRSDVPELISQSEDKFIDMEFQSPKRETRVSDNTTVDEVNKQLECEFGEICLVDQPGNLNSVDSLLGKQYVTSEQVAGFLNDTKPEVNPEEHATMEKHSATMVSGLLSPFEKESSGSSMLSKFIDCNEKEMPFEAEVPPSTSVQDVRKPSASDVSESTFPGEEESFGASMVNEIVNCDDEIPSVVQSDVSSATLVQGDQNERKDKNDSAGVSDCVSDASGDVTSYKMTSSGIRSEEVMAEVGVVSSCGSVLKEFYFPEKNSLEHSPAKALISHDPINVAELAVPISSGNDLSMASPENDAYRTANSPKSLTEISGNKNVYFGGEPAQIQALSSSNIPINDSTDDINISSMETIELYDGVKLEDSCHIPDVTALYAVSHIMNKHKSYKLASTGFILKPFPCAIRMRYTVNIRLYAKRIKDALTSKKRLVKEYEQLAIWFGDADMGSDHNHFQTPRPSSSTATSKSKNTQTELVCESDWELF</sequence>
<dbReference type="GO" id="GO:0006950">
    <property type="term" value="P:response to stress"/>
    <property type="evidence" value="ECO:0007669"/>
    <property type="project" value="TreeGrafter"/>
</dbReference>
<name>A0A2P5XUL8_GOSBA</name>
<proteinExistence type="predicted"/>
<dbReference type="OrthoDB" id="1644512at2759"/>
<dbReference type="PANTHER" id="PTHR34659:SF1">
    <property type="entry name" value="PROTEIN EGT2"/>
    <property type="match status" value="1"/>
</dbReference>
<feature type="region of interest" description="Disordered" evidence="1">
    <location>
        <begin position="596"/>
        <end position="615"/>
    </location>
</feature>